<dbReference type="eggNOG" id="COG1835">
    <property type="taxonomic scope" value="Bacteria"/>
</dbReference>
<keyword evidence="1" id="KW-1133">Transmembrane helix</keyword>
<keyword evidence="3" id="KW-1185">Reference proteome</keyword>
<gene>
    <name evidence="2" type="ORF">IW15_15145</name>
</gene>
<feature type="transmembrane region" description="Helical" evidence="1">
    <location>
        <begin position="115"/>
        <end position="141"/>
    </location>
</feature>
<protein>
    <recommendedName>
        <fullName evidence="4">Acyltransferase 3 domain-containing protein</fullName>
    </recommendedName>
</protein>
<feature type="transmembrane region" description="Helical" evidence="1">
    <location>
        <begin position="76"/>
        <end position="95"/>
    </location>
</feature>
<evidence type="ECO:0000256" key="1">
    <source>
        <dbReference type="SAM" id="Phobius"/>
    </source>
</evidence>
<name>A0A086A4D3_9FLAO</name>
<accession>A0A086A4D3</accession>
<dbReference type="Proteomes" id="UP000028705">
    <property type="component" value="Unassembled WGS sequence"/>
</dbReference>
<evidence type="ECO:0000313" key="2">
    <source>
        <dbReference type="EMBL" id="KFF11547.1"/>
    </source>
</evidence>
<dbReference type="AlphaFoldDB" id="A0A086A4D3"/>
<comment type="caution">
    <text evidence="2">The sequence shown here is derived from an EMBL/GenBank/DDBJ whole genome shotgun (WGS) entry which is preliminary data.</text>
</comment>
<keyword evidence="1" id="KW-0812">Transmembrane</keyword>
<dbReference type="EMBL" id="JPRH01000006">
    <property type="protein sequence ID" value="KFF11547.1"/>
    <property type="molecule type" value="Genomic_DNA"/>
</dbReference>
<keyword evidence="1" id="KW-0472">Membrane</keyword>
<evidence type="ECO:0008006" key="4">
    <source>
        <dbReference type="Google" id="ProtNLM"/>
    </source>
</evidence>
<sequence length="153" mass="18277">MYGVVGAYFAYYYKSNWLKYKRSLFLIGFVILVFPKFISFNNFGTIYLCVFSFSINAIGTLFLIPYLSDFKKTKNAFIHKIVTYISLISYSMYLINLSIVKKWILNNVQIEDINSYLLIIIKYFLYWFLTIILSILIYKYFEIPTTKLREKIN</sequence>
<evidence type="ECO:0000313" key="3">
    <source>
        <dbReference type="Proteomes" id="UP000028705"/>
    </source>
</evidence>
<feature type="transmembrane region" description="Helical" evidence="1">
    <location>
        <begin position="45"/>
        <end position="64"/>
    </location>
</feature>
<reference evidence="2 3" key="1">
    <citation type="submission" date="2014-07" db="EMBL/GenBank/DDBJ databases">
        <title>Genome of Chryseobacterium soli DSM 19298.</title>
        <authorList>
            <person name="Stropko S.J."/>
            <person name="Pipes S.E."/>
            <person name="Newman J."/>
        </authorList>
    </citation>
    <scope>NUCLEOTIDE SEQUENCE [LARGE SCALE GENOMIC DNA]</scope>
    <source>
        <strain evidence="2 3">DSM 19298</strain>
    </source>
</reference>
<feature type="transmembrane region" description="Helical" evidence="1">
    <location>
        <begin position="23"/>
        <end position="39"/>
    </location>
</feature>
<proteinExistence type="predicted"/>
<organism evidence="2 3">
    <name type="scientific">Chryseobacterium soli</name>
    <dbReference type="NCBI Taxonomy" id="445961"/>
    <lineage>
        <taxon>Bacteria</taxon>
        <taxon>Pseudomonadati</taxon>
        <taxon>Bacteroidota</taxon>
        <taxon>Flavobacteriia</taxon>
        <taxon>Flavobacteriales</taxon>
        <taxon>Weeksellaceae</taxon>
        <taxon>Chryseobacterium group</taxon>
        <taxon>Chryseobacterium</taxon>
    </lineage>
</organism>